<keyword evidence="2" id="KW-1185">Reference proteome</keyword>
<protein>
    <submittedName>
        <fullName evidence="1">Uncharacterized protein</fullName>
    </submittedName>
</protein>
<evidence type="ECO:0000313" key="1">
    <source>
        <dbReference type="EMBL" id="GGZ99292.1"/>
    </source>
</evidence>
<dbReference type="AlphaFoldDB" id="A0A918VI40"/>
<evidence type="ECO:0000313" key="2">
    <source>
        <dbReference type="Proteomes" id="UP000614811"/>
    </source>
</evidence>
<name>A0A918VI40_9GAMM</name>
<reference evidence="1" key="1">
    <citation type="journal article" date="2014" name="Int. J. Syst. Evol. Microbiol.">
        <title>Complete genome sequence of Corynebacterium casei LMG S-19264T (=DSM 44701T), isolated from a smear-ripened cheese.</title>
        <authorList>
            <consortium name="US DOE Joint Genome Institute (JGI-PGF)"/>
            <person name="Walter F."/>
            <person name="Albersmeier A."/>
            <person name="Kalinowski J."/>
            <person name="Ruckert C."/>
        </authorList>
    </citation>
    <scope>NUCLEOTIDE SEQUENCE</scope>
    <source>
        <strain evidence="1">KCTC 12711</strain>
    </source>
</reference>
<sequence>MSQVLASLRTCHNKLGAIGIEKSSRNERTVLNWVLSSKTLVLSRSAVVSTELLHPLGLSPAHIR</sequence>
<reference evidence="1" key="2">
    <citation type="submission" date="2020-09" db="EMBL/GenBank/DDBJ databases">
        <authorList>
            <person name="Sun Q."/>
            <person name="Kim S."/>
        </authorList>
    </citation>
    <scope>NUCLEOTIDE SEQUENCE</scope>
    <source>
        <strain evidence="1">KCTC 12711</strain>
    </source>
</reference>
<accession>A0A918VI40</accession>
<dbReference type="EMBL" id="BMXA01000001">
    <property type="protein sequence ID" value="GGZ99292.1"/>
    <property type="molecule type" value="Genomic_DNA"/>
</dbReference>
<organism evidence="1 2">
    <name type="scientific">Arenicella chitinivorans</name>
    <dbReference type="NCBI Taxonomy" id="1329800"/>
    <lineage>
        <taxon>Bacteria</taxon>
        <taxon>Pseudomonadati</taxon>
        <taxon>Pseudomonadota</taxon>
        <taxon>Gammaproteobacteria</taxon>
        <taxon>Arenicellales</taxon>
        <taxon>Arenicellaceae</taxon>
        <taxon>Arenicella</taxon>
    </lineage>
</organism>
<comment type="caution">
    <text evidence="1">The sequence shown here is derived from an EMBL/GenBank/DDBJ whole genome shotgun (WGS) entry which is preliminary data.</text>
</comment>
<proteinExistence type="predicted"/>
<dbReference type="Proteomes" id="UP000614811">
    <property type="component" value="Unassembled WGS sequence"/>
</dbReference>
<gene>
    <name evidence="1" type="ORF">GCM10008090_04840</name>
</gene>